<dbReference type="Proteomes" id="UP000198856">
    <property type="component" value="Unassembled WGS sequence"/>
</dbReference>
<dbReference type="NCBIfam" id="TIGR00040">
    <property type="entry name" value="yfcE"/>
    <property type="match status" value="1"/>
</dbReference>
<reference evidence="3 4" key="1">
    <citation type="submission" date="2016-10" db="EMBL/GenBank/DDBJ databases">
        <authorList>
            <person name="de Groot N.N."/>
        </authorList>
    </citation>
    <scope>NUCLEOTIDE SEQUENCE [LARGE SCALE GENOMIC DNA]</scope>
    <source>
        <strain evidence="3 4">IBRC-M10015</strain>
    </source>
</reference>
<dbReference type="InterPro" id="IPR000979">
    <property type="entry name" value="Phosphodiesterase_MJ0936/Vps29"/>
</dbReference>
<proteinExistence type="inferred from homology"/>
<feature type="domain" description="Calcineurin-like phosphoesterase" evidence="2">
    <location>
        <begin position="1"/>
        <end position="153"/>
    </location>
</feature>
<evidence type="ECO:0000259" key="2">
    <source>
        <dbReference type="Pfam" id="PF12850"/>
    </source>
</evidence>
<comment type="cofactor">
    <cofactor evidence="1">
        <name>a divalent metal cation</name>
        <dbReference type="ChEBI" id="CHEBI:60240"/>
    </cofactor>
</comment>
<evidence type="ECO:0000313" key="3">
    <source>
        <dbReference type="EMBL" id="SDJ20194.1"/>
    </source>
</evidence>
<dbReference type="GO" id="GO:0046872">
    <property type="term" value="F:metal ion binding"/>
    <property type="evidence" value="ECO:0007669"/>
    <property type="project" value="UniProtKB-KW"/>
</dbReference>
<keyword evidence="4" id="KW-1185">Reference proteome</keyword>
<dbReference type="InterPro" id="IPR024654">
    <property type="entry name" value="Calcineurin-like_PHP_lpxH"/>
</dbReference>
<keyword evidence="1" id="KW-0479">Metal-binding</keyword>
<dbReference type="InterPro" id="IPR029052">
    <property type="entry name" value="Metallo-depent_PP-like"/>
</dbReference>
<dbReference type="OrthoDB" id="9959at2157"/>
<dbReference type="Gene3D" id="3.60.21.10">
    <property type="match status" value="1"/>
</dbReference>
<dbReference type="EMBL" id="FNFC01000001">
    <property type="protein sequence ID" value="SDJ20194.1"/>
    <property type="molecule type" value="Genomic_DNA"/>
</dbReference>
<evidence type="ECO:0000313" key="4">
    <source>
        <dbReference type="Proteomes" id="UP000198856"/>
    </source>
</evidence>
<dbReference type="Pfam" id="PF12850">
    <property type="entry name" value="Metallophos_2"/>
    <property type="match status" value="1"/>
</dbReference>
<name>A0A1G8RSZ9_9EURY</name>
<dbReference type="EC" id="3.1.4.-" evidence="1"/>
<dbReference type="STRING" id="890420.SAMN05216226_101109"/>
<protein>
    <recommendedName>
        <fullName evidence="1">Phosphoesterase</fullName>
        <ecNumber evidence="1">3.1.4.-</ecNumber>
    </recommendedName>
</protein>
<dbReference type="PANTHER" id="PTHR11124">
    <property type="entry name" value="VACUOLAR SORTING PROTEIN VPS29"/>
    <property type="match status" value="1"/>
</dbReference>
<dbReference type="AlphaFoldDB" id="A0A1G8RSZ9"/>
<dbReference type="SUPFAM" id="SSF56300">
    <property type="entry name" value="Metallo-dependent phosphatases"/>
    <property type="match status" value="1"/>
</dbReference>
<gene>
    <name evidence="3" type="ORF">SAMN05216226_101109</name>
</gene>
<sequence>MELALFGDSHIPSREPHIPDPFVSEIRTADHVIHTGDFDSKGALTDAQDLAPELTAVHGNMDPQIGLPTVATVECGGVEFVVTHGTGSRGGWTQRVADAVTEHATGDIAVGVAGHTHEITDTTHDGVRILNPGSVTGANPADRPTMMTVTAEDGDLEVTVHEL</sequence>
<evidence type="ECO:0000256" key="1">
    <source>
        <dbReference type="RuleBase" id="RU362039"/>
    </source>
</evidence>
<dbReference type="RefSeq" id="WP_092698339.1">
    <property type="nucleotide sequence ID" value="NZ_FNFC01000001.1"/>
</dbReference>
<dbReference type="GO" id="GO:0016787">
    <property type="term" value="F:hydrolase activity"/>
    <property type="evidence" value="ECO:0007669"/>
    <property type="project" value="UniProtKB-UniRule"/>
</dbReference>
<comment type="similarity">
    <text evidence="1">Belongs to the metallophosphoesterase superfamily. YfcE family.</text>
</comment>
<accession>A0A1G8RSZ9</accession>
<organism evidence="3 4">
    <name type="scientific">Halovenus aranensis</name>
    <dbReference type="NCBI Taxonomy" id="890420"/>
    <lineage>
        <taxon>Archaea</taxon>
        <taxon>Methanobacteriati</taxon>
        <taxon>Methanobacteriota</taxon>
        <taxon>Stenosarchaea group</taxon>
        <taxon>Halobacteria</taxon>
        <taxon>Halobacteriales</taxon>
        <taxon>Haloarculaceae</taxon>
        <taxon>Halovenus</taxon>
    </lineage>
</organism>